<dbReference type="SUPFAM" id="SSF55486">
    <property type="entry name" value="Metalloproteases ('zincins'), catalytic domain"/>
    <property type="match status" value="1"/>
</dbReference>
<feature type="chain" id="PRO_5045964312" evidence="1">
    <location>
        <begin position="28"/>
        <end position="887"/>
    </location>
</feature>
<proteinExistence type="predicted"/>
<evidence type="ECO:0000259" key="2">
    <source>
        <dbReference type="Pfam" id="PF16313"/>
    </source>
</evidence>
<dbReference type="InterPro" id="IPR033428">
    <property type="entry name" value="DUF5118"/>
</dbReference>
<dbReference type="InterPro" id="IPR024079">
    <property type="entry name" value="MetalloPept_cat_dom_sf"/>
</dbReference>
<gene>
    <name evidence="5" type="ORF">ABVT11_03825</name>
</gene>
<comment type="caution">
    <text evidence="5">The sequence shown here is derived from an EMBL/GenBank/DDBJ whole genome shotgun (WGS) entry which is preliminary data.</text>
</comment>
<dbReference type="Pfam" id="PF16313">
    <property type="entry name" value="DUF4953"/>
    <property type="match status" value="1"/>
</dbReference>
<dbReference type="Proteomes" id="UP001548590">
    <property type="component" value="Unassembled WGS sequence"/>
</dbReference>
<accession>A0ABV2CM01</accession>
<dbReference type="PANTHER" id="PTHR38478">
    <property type="entry name" value="PEPTIDASE M1A AND M12B"/>
    <property type="match status" value="1"/>
</dbReference>
<dbReference type="InterPro" id="IPR033413">
    <property type="entry name" value="DUF5117"/>
</dbReference>
<evidence type="ECO:0000313" key="6">
    <source>
        <dbReference type="Proteomes" id="UP001548590"/>
    </source>
</evidence>
<dbReference type="PANTHER" id="PTHR38478:SF1">
    <property type="entry name" value="ZINC DEPENDENT METALLOPROTEASE DOMAIN LIPOPROTEIN"/>
    <property type="match status" value="1"/>
</dbReference>
<keyword evidence="5" id="KW-0482">Metalloprotease</keyword>
<evidence type="ECO:0000259" key="3">
    <source>
        <dbReference type="Pfam" id="PF17148"/>
    </source>
</evidence>
<keyword evidence="5" id="KW-0645">Protease</keyword>
<feature type="domain" description="DUF5117" evidence="3">
    <location>
        <begin position="131"/>
        <end position="325"/>
    </location>
</feature>
<dbReference type="CDD" id="cd04276">
    <property type="entry name" value="ZnMc_MMP_like_2"/>
    <property type="match status" value="1"/>
</dbReference>
<dbReference type="Gene3D" id="3.40.390.10">
    <property type="entry name" value="Collagenase (Catalytic Domain)"/>
    <property type="match status" value="1"/>
</dbReference>
<keyword evidence="6" id="KW-1185">Reference proteome</keyword>
<dbReference type="GO" id="GO:0008237">
    <property type="term" value="F:metallopeptidase activity"/>
    <property type="evidence" value="ECO:0007669"/>
    <property type="project" value="UniProtKB-KW"/>
</dbReference>
<feature type="domain" description="EcxA zinc-binding" evidence="2">
    <location>
        <begin position="481"/>
        <end position="801"/>
    </location>
</feature>
<organism evidence="5 6">
    <name type="scientific">Uliginosibacterium paludis</name>
    <dbReference type="NCBI Taxonomy" id="1615952"/>
    <lineage>
        <taxon>Bacteria</taxon>
        <taxon>Pseudomonadati</taxon>
        <taxon>Pseudomonadota</taxon>
        <taxon>Betaproteobacteria</taxon>
        <taxon>Rhodocyclales</taxon>
        <taxon>Zoogloeaceae</taxon>
        <taxon>Uliginosibacterium</taxon>
    </lineage>
</organism>
<dbReference type="InterPro" id="IPR032534">
    <property type="entry name" value="EcxA_zinc-bd"/>
</dbReference>
<protein>
    <submittedName>
        <fullName evidence="5">Zinc-dependent metalloprotease</fullName>
    </submittedName>
</protein>
<sequence>MRNERSGLHLLTTGVVLSLVLSACAHAPGKAPSSPRALSAAPSAAASAPAATAARGASASASSQASNLRPYAEVIKDFKRVPGYLNVYQKDERWLLELHEEDFKRDFFFTAQRSQGIGEKWFLSGLMLDAGVGYFQRLSDRVQWIERNTRHKAPGNEAMSSAVASAFSDSLRGSAPILSQPEPQSRAILVDLNALLLTDFSATASALQSMYRQPYQFDRGNSLIQNVSATAEATRFELRQHYAAAALASGVPGQPVQPSQPETLVDARSMFMGISLRFAKLPEAMPGRPADHRVGYFTTEHYDFSRETATSPRSFVINHWRLEKKDPAASVSEPVRAIVYELDRSIPARYRETVRQGILAWNRAFEGAGFKDAIRVQDAPEDGKPRSGPMPQATVGWVLGTDANASVGYSYTDPRSGEILAARIVLSDQHQRNARRSVAFQDAQHAEEDEDCDFAARSFAQLHQALLSAEAQGALTPDGPEAEALAQDMMRWVVMHEVGHTLGLRHNFRASTAYTLAQLRDPAFVEQHGLSSSVMDYLPLNRWPGKPARRPAMTQKMLGAYDLWAIAYGYTPFPAESERLSLKQIAERAFDNPLLAYGEDSDAGSGWQGSGVDPAVARQDLGQDPVAWLRHTLDLSRELWQGLARRPASERDQEDSETRIAVAESFRLIGDAANAAARNIGGIRVNRATSATRRDVFVPVPAATQRATLAALSEGLFQPDSFRLDPALLRRLAPSPFDRTSLAPQPSILNNGLAVQSNLLDLLFSNRLSQRLLDSETLGGEAYRLTELHRSLRRDIWAELDTGRDIPLPRRMLQRAWLTRLSGQILAGKDTPADARSVFRAEARSLQASLRRAVSQGSRSPEARAHLQDALDTLNETLNAPLLRQTP</sequence>
<dbReference type="Pfam" id="PF17162">
    <property type="entry name" value="DUF5118"/>
    <property type="match status" value="1"/>
</dbReference>
<dbReference type="Pfam" id="PF17148">
    <property type="entry name" value="DUF5117"/>
    <property type="match status" value="1"/>
</dbReference>
<feature type="signal peptide" evidence="1">
    <location>
        <begin position="1"/>
        <end position="27"/>
    </location>
</feature>
<evidence type="ECO:0000313" key="5">
    <source>
        <dbReference type="EMBL" id="MET1488941.1"/>
    </source>
</evidence>
<dbReference type="PROSITE" id="PS51257">
    <property type="entry name" value="PROKAR_LIPOPROTEIN"/>
    <property type="match status" value="1"/>
</dbReference>
<name>A0ABV2CM01_9RHOO</name>
<dbReference type="EMBL" id="JBEWLZ010000002">
    <property type="protein sequence ID" value="MET1488941.1"/>
    <property type="molecule type" value="Genomic_DNA"/>
</dbReference>
<evidence type="ECO:0000259" key="4">
    <source>
        <dbReference type="Pfam" id="PF17162"/>
    </source>
</evidence>
<keyword evidence="1" id="KW-0732">Signal</keyword>
<evidence type="ECO:0000256" key="1">
    <source>
        <dbReference type="SAM" id="SignalP"/>
    </source>
</evidence>
<reference evidence="5 6" key="1">
    <citation type="submission" date="2024-07" db="EMBL/GenBank/DDBJ databases">
        <title>Uliginosibacterium paludis KCTC:42655.</title>
        <authorList>
            <person name="Kim M.K."/>
        </authorList>
    </citation>
    <scope>NUCLEOTIDE SEQUENCE [LARGE SCALE GENOMIC DNA]</scope>
    <source>
        <strain evidence="5 6">KCTC 42655</strain>
    </source>
</reference>
<keyword evidence="5" id="KW-0378">Hydrolase</keyword>
<dbReference type="InterPro" id="IPR034032">
    <property type="entry name" value="Zn_MMP-like_bac"/>
</dbReference>
<feature type="domain" description="DUF5118" evidence="4">
    <location>
        <begin position="69"/>
        <end position="110"/>
    </location>
</feature>
<dbReference type="RefSeq" id="WP_345923974.1">
    <property type="nucleotide sequence ID" value="NZ_JBDIVF010000001.1"/>
</dbReference>